<sequence>MGVSDGDTWQIEAPRAVGSSTRALLLMLLVAAFAILLIRADEAIELPPVPDRSTIADSELQKFGINDEQRLFRHILRNYDISVRPVINASTVVNVYMGLTLTHIFNIDERSQVLALNVWVEQSWHDERIHWDPLEFGNISKLTVGIRYVWTPDIVLYNNARDFSRGFVDTNLHILSNGDLQWAPPAKVYSICKLDVTFFPFDDQFCVLEFGSWIYDQSQLDVQIMERYDGKDPFTKDSFTENGEWEIVANRTRKLLRGRQTVFPTIVFELHLRRRMLYFLYNIIAPCVMLSILTMMQFMLPCESGEKVTLGLTVLLAYSVFSFNIAENMPETSEVIPLIAIYLMGIMGISALSVCLSVVVLNMRHGAERKCKSVTLDFLYLDLIPIICTLNFYSQERILHPNIIDSCSVPPWLNFLAYRVLGRFFGVQQPPANAKPIVVESSKDRLSQALMERIENEQRLEELIEHWSQLSIIFDRFFFCCIFMFTTGTTITLLLLAPRFSHRSFNLEDDV</sequence>
<feature type="transmembrane region" description="Helical" evidence="17">
    <location>
        <begin position="23"/>
        <end position="40"/>
    </location>
</feature>
<dbReference type="InterPro" id="IPR036734">
    <property type="entry name" value="Neur_chan_lig-bd_sf"/>
</dbReference>
<dbReference type="FunFam" id="2.70.170.10:FF:000016">
    <property type="entry name" value="Nicotinic acetylcholine receptor subunit"/>
    <property type="match status" value="1"/>
</dbReference>
<evidence type="ECO:0000313" key="20">
    <source>
        <dbReference type="EMBL" id="VDM38213.1"/>
    </source>
</evidence>
<evidence type="ECO:0000313" key="21">
    <source>
        <dbReference type="Proteomes" id="UP000050794"/>
    </source>
</evidence>
<dbReference type="Pfam" id="PF02932">
    <property type="entry name" value="Neur_chan_memb"/>
    <property type="match status" value="1"/>
</dbReference>
<feature type="transmembrane region" description="Helical" evidence="17">
    <location>
        <begin position="276"/>
        <end position="296"/>
    </location>
</feature>
<dbReference type="InterPro" id="IPR006029">
    <property type="entry name" value="Neurotrans-gated_channel_TM"/>
</dbReference>
<reference evidence="20 21" key="2">
    <citation type="submission" date="2018-11" db="EMBL/GenBank/DDBJ databases">
        <authorList>
            <consortium name="Pathogen Informatics"/>
        </authorList>
    </citation>
    <scope>NUCLEOTIDE SEQUENCE [LARGE SCALE GENOMIC DNA]</scope>
</reference>
<comment type="similarity">
    <text evidence="1">Belongs to the ligand-gated ion channel (TC 1.A.9) family. Acetylcholine receptor (TC 1.A.9.1) subfamily.</text>
</comment>
<evidence type="ECO:0000256" key="8">
    <source>
        <dbReference type="ARBA" id="ARBA00023065"/>
    </source>
</evidence>
<evidence type="ECO:0000256" key="16">
    <source>
        <dbReference type="ARBA" id="ARBA00034104"/>
    </source>
</evidence>
<feature type="domain" description="Neurotransmitter-gated ion-channel transmembrane" evidence="19">
    <location>
        <begin position="283"/>
        <end position="369"/>
    </location>
</feature>
<protein>
    <submittedName>
        <fullName evidence="22">Cation transporter family protein</fullName>
    </submittedName>
</protein>
<keyword evidence="21" id="KW-1185">Reference proteome</keyword>
<keyword evidence="11" id="KW-0675">Receptor</keyword>
<feature type="transmembrane region" description="Helical" evidence="17">
    <location>
        <begin position="476"/>
        <end position="497"/>
    </location>
</feature>
<gene>
    <name evidence="20" type="ORF">TCNE_LOCUS6892</name>
</gene>
<evidence type="ECO:0000256" key="3">
    <source>
        <dbReference type="ARBA" id="ARBA00022475"/>
    </source>
</evidence>
<evidence type="ECO:0000313" key="22">
    <source>
        <dbReference type="WBParaSite" id="TCNE_0000689201-mRNA-1"/>
    </source>
</evidence>
<keyword evidence="3" id="KW-1003">Cell membrane</keyword>
<organism evidence="21 22">
    <name type="scientific">Toxocara canis</name>
    <name type="common">Canine roundworm</name>
    <dbReference type="NCBI Taxonomy" id="6265"/>
    <lineage>
        <taxon>Eukaryota</taxon>
        <taxon>Metazoa</taxon>
        <taxon>Ecdysozoa</taxon>
        <taxon>Nematoda</taxon>
        <taxon>Chromadorea</taxon>
        <taxon>Rhabditida</taxon>
        <taxon>Spirurina</taxon>
        <taxon>Ascaridomorpha</taxon>
        <taxon>Ascaridoidea</taxon>
        <taxon>Toxocaridae</taxon>
        <taxon>Toxocara</taxon>
    </lineage>
</organism>
<keyword evidence="8 17" id="KW-0406">Ion transport</keyword>
<dbReference type="WBParaSite" id="TCNE_0000689201-mRNA-1">
    <property type="protein sequence ID" value="TCNE_0000689201-mRNA-1"/>
    <property type="gene ID" value="TCNE_0000689201"/>
</dbReference>
<evidence type="ECO:0000259" key="19">
    <source>
        <dbReference type="Pfam" id="PF02932"/>
    </source>
</evidence>
<accession>A0A183UEH2</accession>
<dbReference type="Pfam" id="PF02931">
    <property type="entry name" value="Neur_chan_LBD"/>
    <property type="match status" value="1"/>
</dbReference>
<keyword evidence="12" id="KW-0325">Glycoprotein</keyword>
<keyword evidence="5" id="KW-0732">Signal</keyword>
<evidence type="ECO:0000256" key="4">
    <source>
        <dbReference type="ARBA" id="ARBA00022692"/>
    </source>
</evidence>
<keyword evidence="15 17" id="KW-0407">Ion channel</keyword>
<dbReference type="Proteomes" id="UP000050794">
    <property type="component" value="Unassembled WGS sequence"/>
</dbReference>
<dbReference type="InterPro" id="IPR006202">
    <property type="entry name" value="Neur_chan_lig-bd"/>
</dbReference>
<evidence type="ECO:0000256" key="7">
    <source>
        <dbReference type="ARBA" id="ARBA00023018"/>
    </source>
</evidence>
<keyword evidence="9 17" id="KW-0472">Membrane</keyword>
<name>A0A183UEH2_TOXCA</name>
<dbReference type="PANTHER" id="PTHR18945">
    <property type="entry name" value="NEUROTRANSMITTER GATED ION CHANNEL"/>
    <property type="match status" value="1"/>
</dbReference>
<dbReference type="PRINTS" id="PR00252">
    <property type="entry name" value="NRIONCHANNEL"/>
</dbReference>
<dbReference type="PRINTS" id="PR00254">
    <property type="entry name" value="NICOTINICR"/>
</dbReference>
<dbReference type="CDD" id="cd18997">
    <property type="entry name" value="LGIC_ECD_nAChR"/>
    <property type="match status" value="1"/>
</dbReference>
<proteinExistence type="inferred from homology"/>
<dbReference type="InterPro" id="IPR002394">
    <property type="entry name" value="Nicotinic_acetylcholine_rcpt"/>
</dbReference>
<evidence type="ECO:0000256" key="11">
    <source>
        <dbReference type="ARBA" id="ARBA00023170"/>
    </source>
</evidence>
<feature type="transmembrane region" description="Helical" evidence="17">
    <location>
        <begin position="338"/>
        <end position="362"/>
    </location>
</feature>
<dbReference type="SUPFAM" id="SSF63712">
    <property type="entry name" value="Nicotinic receptor ligand binding domain-like"/>
    <property type="match status" value="1"/>
</dbReference>
<keyword evidence="13" id="KW-0628">Postsynaptic cell membrane</keyword>
<comment type="subcellular location">
    <subcellularLocation>
        <location evidence="16">Postsynaptic cell membrane</location>
        <topology evidence="16">Multi-pass membrane protein</topology>
    </subcellularLocation>
</comment>
<dbReference type="SUPFAM" id="SSF90112">
    <property type="entry name" value="Neurotransmitter-gated ion-channel transmembrane pore"/>
    <property type="match status" value="1"/>
</dbReference>
<keyword evidence="10" id="KW-1015">Disulfide bond</keyword>
<reference evidence="22" key="1">
    <citation type="submission" date="2016-06" db="UniProtKB">
        <authorList>
            <consortium name="WormBaseParasite"/>
        </authorList>
    </citation>
    <scope>IDENTIFICATION</scope>
</reference>
<evidence type="ECO:0000256" key="6">
    <source>
        <dbReference type="ARBA" id="ARBA00022989"/>
    </source>
</evidence>
<dbReference type="InterPro" id="IPR038050">
    <property type="entry name" value="Neuro_actylchol_rec"/>
</dbReference>
<keyword evidence="4 17" id="KW-0812">Transmembrane</keyword>
<dbReference type="CDD" id="cd19051">
    <property type="entry name" value="LGIC_TM_cation"/>
    <property type="match status" value="1"/>
</dbReference>
<dbReference type="InterPro" id="IPR006201">
    <property type="entry name" value="Neur_channel"/>
</dbReference>
<dbReference type="PROSITE" id="PS00236">
    <property type="entry name" value="NEUROTR_ION_CHANNEL"/>
    <property type="match status" value="1"/>
</dbReference>
<dbReference type="InterPro" id="IPR036719">
    <property type="entry name" value="Neuro-gated_channel_TM_sf"/>
</dbReference>
<evidence type="ECO:0000256" key="1">
    <source>
        <dbReference type="ARBA" id="ARBA00009237"/>
    </source>
</evidence>
<keyword evidence="14" id="KW-1071">Ligand-gated ion channel</keyword>
<evidence type="ECO:0000256" key="12">
    <source>
        <dbReference type="ARBA" id="ARBA00023180"/>
    </source>
</evidence>
<dbReference type="GO" id="GO:0045211">
    <property type="term" value="C:postsynaptic membrane"/>
    <property type="evidence" value="ECO:0007669"/>
    <property type="project" value="UniProtKB-SubCell"/>
</dbReference>
<evidence type="ECO:0000256" key="9">
    <source>
        <dbReference type="ARBA" id="ARBA00023136"/>
    </source>
</evidence>
<evidence type="ECO:0000256" key="13">
    <source>
        <dbReference type="ARBA" id="ARBA00023257"/>
    </source>
</evidence>
<dbReference type="InterPro" id="IPR018000">
    <property type="entry name" value="Neurotransmitter_ion_chnl_CS"/>
</dbReference>
<dbReference type="GO" id="GO:0004888">
    <property type="term" value="F:transmembrane signaling receptor activity"/>
    <property type="evidence" value="ECO:0007669"/>
    <property type="project" value="InterPro"/>
</dbReference>
<evidence type="ECO:0000256" key="10">
    <source>
        <dbReference type="ARBA" id="ARBA00023157"/>
    </source>
</evidence>
<dbReference type="AlphaFoldDB" id="A0A183UEH2"/>
<dbReference type="EMBL" id="UYWY01019575">
    <property type="protein sequence ID" value="VDM38213.1"/>
    <property type="molecule type" value="Genomic_DNA"/>
</dbReference>
<keyword evidence="7" id="KW-0770">Synapse</keyword>
<dbReference type="Gene3D" id="1.20.58.390">
    <property type="entry name" value="Neurotransmitter-gated ion-channel transmembrane domain"/>
    <property type="match status" value="1"/>
</dbReference>
<dbReference type="GO" id="GO:0022848">
    <property type="term" value="F:acetylcholine-gated monoatomic cation-selective channel activity"/>
    <property type="evidence" value="ECO:0007669"/>
    <property type="project" value="InterPro"/>
</dbReference>
<evidence type="ECO:0000259" key="18">
    <source>
        <dbReference type="Pfam" id="PF02931"/>
    </source>
</evidence>
<evidence type="ECO:0000256" key="5">
    <source>
        <dbReference type="ARBA" id="ARBA00022729"/>
    </source>
</evidence>
<evidence type="ECO:0000256" key="15">
    <source>
        <dbReference type="ARBA" id="ARBA00023303"/>
    </source>
</evidence>
<feature type="domain" description="Neurotransmitter-gated ion-channel ligand-binding" evidence="18">
    <location>
        <begin position="68"/>
        <end position="276"/>
    </location>
</feature>
<evidence type="ECO:0000256" key="17">
    <source>
        <dbReference type="RuleBase" id="RU000687"/>
    </source>
</evidence>
<keyword evidence="6 17" id="KW-1133">Transmembrane helix</keyword>
<evidence type="ECO:0000256" key="14">
    <source>
        <dbReference type="ARBA" id="ARBA00023286"/>
    </source>
</evidence>
<evidence type="ECO:0000256" key="2">
    <source>
        <dbReference type="ARBA" id="ARBA00022448"/>
    </source>
</evidence>
<dbReference type="Gene3D" id="2.70.170.10">
    <property type="entry name" value="Neurotransmitter-gated ion-channel ligand-binding domain"/>
    <property type="match status" value="1"/>
</dbReference>
<keyword evidence="2 17" id="KW-0813">Transport</keyword>